<evidence type="ECO:0000256" key="3">
    <source>
        <dbReference type="ARBA" id="ARBA00023004"/>
    </source>
</evidence>
<keyword evidence="3" id="KW-0408">Iron</keyword>
<evidence type="ECO:0000313" key="8">
    <source>
        <dbReference type="Proteomes" id="UP001163687"/>
    </source>
</evidence>
<proteinExistence type="predicted"/>
<evidence type="ECO:0000313" key="7">
    <source>
        <dbReference type="EMBL" id="BDG60517.1"/>
    </source>
</evidence>
<keyword evidence="2" id="KW-0479">Metal-binding</keyword>
<sequence length="237" mass="26005">MSRYAMFVDLERCVGCSACTVACQASYGLAPENRFTKVNLTTAGEYPSLKGTFVTTQCMHCEAPPCAEVCPTGATYKTAEGPVVVREEDCIGCRYCVTACPYDARTYDEERKIVRKCSFCYADLQKGREPACVRTCIGGARLFGDLDDPESAIARAIREADVIRVAGTSFYYRLPEGMERDLLPADFEAPRYLYPWQSVIQPLGQIVLAGAASAAALSLAVHGLRALRERRKQHEGA</sequence>
<name>A0AA35CJZ4_9FIRM</name>
<protein>
    <submittedName>
        <fullName evidence="7">4Fe-4S ferredoxin</fullName>
    </submittedName>
</protein>
<dbReference type="EMBL" id="AP025628">
    <property type="protein sequence ID" value="BDG60517.1"/>
    <property type="molecule type" value="Genomic_DNA"/>
</dbReference>
<feature type="transmembrane region" description="Helical" evidence="5">
    <location>
        <begin position="203"/>
        <end position="224"/>
    </location>
</feature>
<dbReference type="SUPFAM" id="SSF54862">
    <property type="entry name" value="4Fe-4S ferredoxins"/>
    <property type="match status" value="1"/>
</dbReference>
<accession>A0AA35CJZ4</accession>
<feature type="domain" description="4Fe-4S ferredoxin-type" evidence="6">
    <location>
        <begin position="81"/>
        <end position="110"/>
    </location>
</feature>
<dbReference type="PROSITE" id="PS00198">
    <property type="entry name" value="4FE4S_FER_1"/>
    <property type="match status" value="1"/>
</dbReference>
<evidence type="ECO:0000256" key="4">
    <source>
        <dbReference type="ARBA" id="ARBA00023014"/>
    </source>
</evidence>
<dbReference type="PANTHER" id="PTHR43177:SF3">
    <property type="entry name" value="PROTEIN NRFC HOMOLOG"/>
    <property type="match status" value="1"/>
</dbReference>
<dbReference type="InterPro" id="IPR017900">
    <property type="entry name" value="4Fe4S_Fe_S_CS"/>
</dbReference>
<dbReference type="Pfam" id="PF12797">
    <property type="entry name" value="Fer4_2"/>
    <property type="match status" value="1"/>
</dbReference>
<dbReference type="KEGG" id="cmic:caldi_16070"/>
<evidence type="ECO:0000259" key="6">
    <source>
        <dbReference type="PROSITE" id="PS51379"/>
    </source>
</evidence>
<dbReference type="Pfam" id="PF13247">
    <property type="entry name" value="Fer4_11"/>
    <property type="match status" value="1"/>
</dbReference>
<dbReference type="InterPro" id="IPR017896">
    <property type="entry name" value="4Fe4S_Fe-S-bd"/>
</dbReference>
<keyword evidence="5" id="KW-0812">Transmembrane</keyword>
<dbReference type="InterPro" id="IPR050954">
    <property type="entry name" value="ET_IronSulfur_Cluster-Binding"/>
</dbReference>
<organism evidence="7 8">
    <name type="scientific">Caldinitratiruptor microaerophilus</name>
    <dbReference type="NCBI Taxonomy" id="671077"/>
    <lineage>
        <taxon>Bacteria</taxon>
        <taxon>Bacillati</taxon>
        <taxon>Bacillota</taxon>
        <taxon>Clostridia</taxon>
        <taxon>Eubacteriales</taxon>
        <taxon>Symbiobacteriaceae</taxon>
        <taxon>Caldinitratiruptor</taxon>
    </lineage>
</organism>
<dbReference type="CDD" id="cd10551">
    <property type="entry name" value="PsrB"/>
    <property type="match status" value="1"/>
</dbReference>
<dbReference type="Gene3D" id="3.30.70.20">
    <property type="match status" value="2"/>
</dbReference>
<keyword evidence="4" id="KW-0411">Iron-sulfur</keyword>
<dbReference type="GO" id="GO:0046872">
    <property type="term" value="F:metal ion binding"/>
    <property type="evidence" value="ECO:0007669"/>
    <property type="project" value="UniProtKB-KW"/>
</dbReference>
<evidence type="ECO:0000256" key="5">
    <source>
        <dbReference type="SAM" id="Phobius"/>
    </source>
</evidence>
<keyword evidence="5" id="KW-1133">Transmembrane helix</keyword>
<dbReference type="RefSeq" id="WP_264844538.1">
    <property type="nucleotide sequence ID" value="NZ_AP025628.1"/>
</dbReference>
<keyword evidence="8" id="KW-1185">Reference proteome</keyword>
<dbReference type="GO" id="GO:0051539">
    <property type="term" value="F:4 iron, 4 sulfur cluster binding"/>
    <property type="evidence" value="ECO:0007669"/>
    <property type="project" value="UniProtKB-KW"/>
</dbReference>
<keyword evidence="1" id="KW-0004">4Fe-4S</keyword>
<dbReference type="PROSITE" id="PS51379">
    <property type="entry name" value="4FE4S_FER_2"/>
    <property type="match status" value="3"/>
</dbReference>
<dbReference type="PANTHER" id="PTHR43177">
    <property type="entry name" value="PROTEIN NRFC"/>
    <property type="match status" value="1"/>
</dbReference>
<dbReference type="Proteomes" id="UP001163687">
    <property type="component" value="Chromosome"/>
</dbReference>
<evidence type="ECO:0000256" key="2">
    <source>
        <dbReference type="ARBA" id="ARBA00022723"/>
    </source>
</evidence>
<feature type="domain" description="4Fe-4S ferredoxin-type" evidence="6">
    <location>
        <begin position="49"/>
        <end position="80"/>
    </location>
</feature>
<feature type="domain" description="4Fe-4S ferredoxin-type" evidence="6">
    <location>
        <begin position="4"/>
        <end position="34"/>
    </location>
</feature>
<gene>
    <name evidence="7" type="ORF">caldi_16070</name>
</gene>
<reference evidence="7" key="1">
    <citation type="submission" date="2022-03" db="EMBL/GenBank/DDBJ databases">
        <title>Complete genome sequence of Caldinitratiruptor microaerophilus.</title>
        <authorList>
            <person name="Mukaiyama R."/>
            <person name="Nishiyama T."/>
            <person name="Ueda K."/>
        </authorList>
    </citation>
    <scope>NUCLEOTIDE SEQUENCE</scope>
    <source>
        <strain evidence="7">JCM 16183</strain>
    </source>
</reference>
<keyword evidence="5" id="KW-0472">Membrane</keyword>
<dbReference type="AlphaFoldDB" id="A0AA35CJZ4"/>
<evidence type="ECO:0000256" key="1">
    <source>
        <dbReference type="ARBA" id="ARBA00022485"/>
    </source>
</evidence>